<dbReference type="PANTHER" id="PTHR38042:SF1">
    <property type="entry name" value="UROPORPHYRINOGEN-III SYNTHASE, CHLOROPLASTIC"/>
    <property type="match status" value="1"/>
</dbReference>
<evidence type="ECO:0000256" key="5">
    <source>
        <dbReference type="ARBA" id="ARBA00023244"/>
    </source>
</evidence>
<name>A0A1J5RVA4_9ZZZZ</name>
<dbReference type="SUPFAM" id="SSF69618">
    <property type="entry name" value="HemD-like"/>
    <property type="match status" value="1"/>
</dbReference>
<dbReference type="AlphaFoldDB" id="A0A1J5RVA4"/>
<dbReference type="EC" id="4.2.1.75" evidence="3"/>
<dbReference type="InterPro" id="IPR039793">
    <property type="entry name" value="UROS/Hem4"/>
</dbReference>
<evidence type="ECO:0000256" key="6">
    <source>
        <dbReference type="ARBA" id="ARBA00031702"/>
    </source>
</evidence>
<gene>
    <name evidence="10" type="primary">hemD_5</name>
    <name evidence="10" type="ORF">GALL_181090</name>
</gene>
<organism evidence="10">
    <name type="scientific">mine drainage metagenome</name>
    <dbReference type="NCBI Taxonomy" id="410659"/>
    <lineage>
        <taxon>unclassified sequences</taxon>
        <taxon>metagenomes</taxon>
        <taxon>ecological metagenomes</taxon>
    </lineage>
</organism>
<evidence type="ECO:0000256" key="8">
    <source>
        <dbReference type="ARBA" id="ARBA00048617"/>
    </source>
</evidence>
<dbReference type="PANTHER" id="PTHR38042">
    <property type="entry name" value="UROPORPHYRINOGEN-III SYNTHASE, CHLOROPLASTIC"/>
    <property type="match status" value="1"/>
</dbReference>
<evidence type="ECO:0000259" key="9">
    <source>
        <dbReference type="Pfam" id="PF02602"/>
    </source>
</evidence>
<evidence type="ECO:0000256" key="1">
    <source>
        <dbReference type="ARBA" id="ARBA00004772"/>
    </source>
</evidence>
<comment type="pathway">
    <text evidence="1">Porphyrin-containing compound metabolism; protoporphyrin-IX biosynthesis; coproporphyrinogen-III from 5-aminolevulinate: step 3/4.</text>
</comment>
<accession>A0A1J5RVA4</accession>
<evidence type="ECO:0000313" key="10">
    <source>
        <dbReference type="EMBL" id="OIQ99902.1"/>
    </source>
</evidence>
<feature type="domain" description="Tetrapyrrole biosynthesis uroporphyrinogen III synthase" evidence="9">
    <location>
        <begin position="35"/>
        <end position="263"/>
    </location>
</feature>
<dbReference type="GO" id="GO:0006780">
    <property type="term" value="P:uroporphyrinogen III biosynthetic process"/>
    <property type="evidence" value="ECO:0007669"/>
    <property type="project" value="InterPro"/>
</dbReference>
<proteinExistence type="inferred from homology"/>
<dbReference type="GO" id="GO:0004852">
    <property type="term" value="F:uroporphyrinogen-III synthase activity"/>
    <property type="evidence" value="ECO:0007669"/>
    <property type="project" value="UniProtKB-EC"/>
</dbReference>
<dbReference type="Pfam" id="PF02602">
    <property type="entry name" value="HEM4"/>
    <property type="match status" value="1"/>
</dbReference>
<dbReference type="EMBL" id="MLJW01000101">
    <property type="protein sequence ID" value="OIQ99902.1"/>
    <property type="molecule type" value="Genomic_DNA"/>
</dbReference>
<evidence type="ECO:0000256" key="3">
    <source>
        <dbReference type="ARBA" id="ARBA00013109"/>
    </source>
</evidence>
<evidence type="ECO:0000256" key="2">
    <source>
        <dbReference type="ARBA" id="ARBA00008133"/>
    </source>
</evidence>
<keyword evidence="5" id="KW-0627">Porphyrin biosynthesis</keyword>
<comment type="similarity">
    <text evidence="2">Belongs to the uroporphyrinogen-III synthase family.</text>
</comment>
<comment type="catalytic activity">
    <reaction evidence="8">
        <text>hydroxymethylbilane = uroporphyrinogen III + H2O</text>
        <dbReference type="Rhea" id="RHEA:18965"/>
        <dbReference type="ChEBI" id="CHEBI:15377"/>
        <dbReference type="ChEBI" id="CHEBI:57308"/>
        <dbReference type="ChEBI" id="CHEBI:57845"/>
        <dbReference type="EC" id="4.2.1.75"/>
    </reaction>
</comment>
<sequence length="280" mass="29564">MATADRPDIRCGPVLIITRPRRGAQDDDADDARERELRARGIALRPFPLIRILPPAAPAPAAQALMRLADFDLAVPVSPAAVQATLAMLQGPWPQTCAVGLLGPGSRVAFEQALRARGQAPESLRIVCAPAQAADSEGLWAALQALRADAWAGARVLILRGGNGRDWLAEALQAAGAEVLRVDVYRREPPETDPVTLDTLRELLGSPASWLLTASEGVRNLQGLLRAAGTDPAAGLANQRALATHARIAEAARQAGFGRVEVCPPQTEAIVAALHRDAKA</sequence>
<reference evidence="10" key="1">
    <citation type="submission" date="2016-10" db="EMBL/GenBank/DDBJ databases">
        <title>Sequence of Gallionella enrichment culture.</title>
        <authorList>
            <person name="Poehlein A."/>
            <person name="Muehling M."/>
            <person name="Daniel R."/>
        </authorList>
    </citation>
    <scope>NUCLEOTIDE SEQUENCE</scope>
</reference>
<protein>
    <recommendedName>
        <fullName evidence="3">uroporphyrinogen-III synthase</fullName>
        <ecNumber evidence="3">4.2.1.75</ecNumber>
    </recommendedName>
    <alternativeName>
        <fullName evidence="7">Hydroxymethylbilane hydrolyase [cyclizing]</fullName>
    </alternativeName>
    <alternativeName>
        <fullName evidence="6">Uroporphyrinogen-III cosynthase</fullName>
    </alternativeName>
</protein>
<dbReference type="Gene3D" id="3.40.50.10090">
    <property type="match status" value="2"/>
</dbReference>
<evidence type="ECO:0000256" key="4">
    <source>
        <dbReference type="ARBA" id="ARBA00023239"/>
    </source>
</evidence>
<dbReference type="InterPro" id="IPR036108">
    <property type="entry name" value="4pyrrol_syn_uPrphyn_synt_sf"/>
</dbReference>
<dbReference type="InterPro" id="IPR003754">
    <property type="entry name" value="4pyrrol_synth_uPrphyn_synth"/>
</dbReference>
<evidence type="ECO:0000256" key="7">
    <source>
        <dbReference type="ARBA" id="ARBA00032649"/>
    </source>
</evidence>
<dbReference type="CDD" id="cd06578">
    <property type="entry name" value="HemD"/>
    <property type="match status" value="1"/>
</dbReference>
<keyword evidence="4 10" id="KW-0456">Lyase</keyword>
<comment type="caution">
    <text evidence="10">The sequence shown here is derived from an EMBL/GenBank/DDBJ whole genome shotgun (WGS) entry which is preliminary data.</text>
</comment>